<feature type="region of interest" description="Disordered" evidence="1">
    <location>
        <begin position="375"/>
        <end position="420"/>
    </location>
</feature>
<evidence type="ECO:0000313" key="3">
    <source>
        <dbReference type="Proteomes" id="UP000830671"/>
    </source>
</evidence>
<evidence type="ECO:0000313" key="2">
    <source>
        <dbReference type="EMBL" id="UQC85405.1"/>
    </source>
</evidence>
<dbReference type="AlphaFoldDB" id="A0A9Q8SYF2"/>
<dbReference type="RefSeq" id="XP_049147019.1">
    <property type="nucleotide sequence ID" value="XM_049289874.1"/>
</dbReference>
<organism evidence="2 3">
    <name type="scientific">Colletotrichum lupini</name>
    <dbReference type="NCBI Taxonomy" id="145971"/>
    <lineage>
        <taxon>Eukaryota</taxon>
        <taxon>Fungi</taxon>
        <taxon>Dikarya</taxon>
        <taxon>Ascomycota</taxon>
        <taxon>Pezizomycotina</taxon>
        <taxon>Sordariomycetes</taxon>
        <taxon>Hypocreomycetidae</taxon>
        <taxon>Glomerellales</taxon>
        <taxon>Glomerellaceae</taxon>
        <taxon>Colletotrichum</taxon>
        <taxon>Colletotrichum acutatum species complex</taxon>
    </lineage>
</organism>
<dbReference type="GeneID" id="73344884"/>
<dbReference type="Proteomes" id="UP000830671">
    <property type="component" value="Chromosome 5"/>
</dbReference>
<name>A0A9Q8SYF2_9PEZI</name>
<proteinExistence type="predicted"/>
<sequence length="975" mass="107770">MEKIQANTASFPVAKTKTSEWSILDSVTGGVCNYVEPLTRKKQRQASNGGGNCLMFAGPTVLAVARLAPPRKAVFETRLLGSLGLSATVTPHVFASPTCVGWRSLRWKPPIVGLSAIDSGERWLIRGNTSSRFGTKDEKRDPRVDEVRTWDGKTKTWFRISFHGWNGNSEPRASASPRKVCLIRRSSRQVSVAGFGAICGKHHRPAIAYVVPGSLRGAKGVSMVGRIHYASKKRKKERSSPPIAIHPCLCVLSSKKGVGFGGVDRVREHEGRPMCLSKMSAGDVLLLDGGVSMYGIMEDGGEEDELWTMAENIAKCQWQEPRLRNFPCHPMIHPFRLHSFFPFPRSQDPKSESVLPPLHPCLAAQASSLDATSFRAHQRGPPQGSPAPGATLSSHFDDDDDDHNHGLQLPPSPNLVRSLDLHSTPFSRDSIRGLPSVTTTSPLAANFTSSTERHSAIFLEPTIIQLQPRQNSENMSPSSNIISSITPYRHPEIRRHRRISIFVLARIKFRLCPSIPPFEITFFQSSARRVIDRRSLCICLILRLSGLPAASSRFMPNILAIDPLIRWESMGQYFICRTESRPSDSANTAQTQYIRSLAFTAVSPGSNTMLLTPDTPATRTPAADHLSNLLGFSSSPQTKFRVLSSRPSATNKSWSVCSGHNHRLGGFSVSGHDQRERGLALAADPRIGRLRIDCHLQFATGLVSCFGAWMVLRSCPAIVGCQSWIGEFLEDPSIFIRVSHDSNMLATAPKQGWLSGVPKGIDLYSALGLTGWRDRPQELLAGDMMHLELRAAQIRHRDGRSPKAERFGAVSSYTTLSLHPSRSFPRRRHAGVRTILGKTRFRGVALHLRLSGPSRCPYQYLYATPIVVPCPTTALTRKSRNRNKGAHVWFGSSRQCLQLRKPFQAVQWGYVDQGLPTTTSGALGRKPDDFQLLGKWKSKPTLTRLGSKHQLIGFLCPRDYPYLSQSVLNARLQPG</sequence>
<accession>A0A9Q8SYF2</accession>
<keyword evidence="3" id="KW-1185">Reference proteome</keyword>
<protein>
    <submittedName>
        <fullName evidence="2">Uncharacterized protein</fullName>
    </submittedName>
</protein>
<evidence type="ECO:0000256" key="1">
    <source>
        <dbReference type="SAM" id="MobiDB-lite"/>
    </source>
</evidence>
<reference evidence="2" key="1">
    <citation type="journal article" date="2021" name="Mol. Plant Microbe Interact.">
        <title>Complete Genome Sequence of the Plant-Pathogenic Fungus Colletotrichum lupini.</title>
        <authorList>
            <person name="Baroncelli R."/>
            <person name="Pensec F."/>
            <person name="Da Lio D."/>
            <person name="Boufleur T."/>
            <person name="Vicente I."/>
            <person name="Sarrocco S."/>
            <person name="Picot A."/>
            <person name="Baraldi E."/>
            <person name="Sukno S."/>
            <person name="Thon M."/>
            <person name="Le Floch G."/>
        </authorList>
    </citation>
    <scope>NUCLEOTIDE SEQUENCE</scope>
    <source>
        <strain evidence="2">IMI 504893</strain>
    </source>
</reference>
<dbReference type="EMBL" id="CP019477">
    <property type="protein sequence ID" value="UQC85405.1"/>
    <property type="molecule type" value="Genomic_DNA"/>
</dbReference>
<gene>
    <name evidence="2" type="ORF">CLUP02_10902</name>
</gene>
<dbReference type="KEGG" id="clup:CLUP02_10902"/>